<organism evidence="1 2">
    <name type="scientific">Variovorax guangxiensis</name>
    <dbReference type="NCBI Taxonomy" id="1775474"/>
    <lineage>
        <taxon>Bacteria</taxon>
        <taxon>Pseudomonadati</taxon>
        <taxon>Pseudomonadota</taxon>
        <taxon>Betaproteobacteria</taxon>
        <taxon>Burkholderiales</taxon>
        <taxon>Comamonadaceae</taxon>
        <taxon>Variovorax</taxon>
    </lineage>
</organism>
<dbReference type="RefSeq" id="WP_126023173.1">
    <property type="nucleotide sequence ID" value="NZ_RXFT01000007.1"/>
</dbReference>
<gene>
    <name evidence="1" type="ORF">EJP67_18530</name>
</gene>
<protein>
    <submittedName>
        <fullName evidence="1">Uncharacterized protein</fullName>
    </submittedName>
</protein>
<dbReference type="SUPFAM" id="SSF103084">
    <property type="entry name" value="Holliday junction resolvase RusA"/>
    <property type="match status" value="1"/>
</dbReference>
<dbReference type="GO" id="GO:0000287">
    <property type="term" value="F:magnesium ion binding"/>
    <property type="evidence" value="ECO:0007669"/>
    <property type="project" value="InterPro"/>
</dbReference>
<accession>A0A3S1F2C6</accession>
<dbReference type="Gene3D" id="3.30.1330.70">
    <property type="entry name" value="Holliday junction resolvase RusA"/>
    <property type="match status" value="1"/>
</dbReference>
<dbReference type="OrthoDB" id="8811501at2"/>
<sequence length="126" mass="14234">MKITLPWPDTRLNPNNWKGQHWGVTSKLRSQEKEAAFWRSRDVVGRTDSRTVALLCSNPLRVDITFNAPNKRKRDLDNLLSALKPSLDGIALSLGIDDERFQLISLRRVFVHGRSGSVDVELAVIA</sequence>
<dbReference type="GO" id="GO:0006310">
    <property type="term" value="P:DNA recombination"/>
    <property type="evidence" value="ECO:0007669"/>
    <property type="project" value="InterPro"/>
</dbReference>
<comment type="caution">
    <text evidence="1">The sequence shown here is derived from an EMBL/GenBank/DDBJ whole genome shotgun (WGS) entry which is preliminary data.</text>
</comment>
<dbReference type="AlphaFoldDB" id="A0A3S1F2C6"/>
<name>A0A3S1F2C6_9BURK</name>
<dbReference type="GO" id="GO:0006281">
    <property type="term" value="P:DNA repair"/>
    <property type="evidence" value="ECO:0007669"/>
    <property type="project" value="InterPro"/>
</dbReference>
<dbReference type="InterPro" id="IPR036614">
    <property type="entry name" value="RusA-like_sf"/>
</dbReference>
<dbReference type="EMBL" id="RXFT01000007">
    <property type="protein sequence ID" value="RUR69058.1"/>
    <property type="molecule type" value="Genomic_DNA"/>
</dbReference>
<dbReference type="Proteomes" id="UP000281118">
    <property type="component" value="Unassembled WGS sequence"/>
</dbReference>
<proteinExistence type="predicted"/>
<evidence type="ECO:0000313" key="1">
    <source>
        <dbReference type="EMBL" id="RUR69058.1"/>
    </source>
</evidence>
<evidence type="ECO:0000313" key="2">
    <source>
        <dbReference type="Proteomes" id="UP000281118"/>
    </source>
</evidence>
<reference evidence="1 2" key="1">
    <citation type="submission" date="2018-12" db="EMBL/GenBank/DDBJ databases">
        <title>The genome sequences of Variovorax guangxiensis DSM 27352.</title>
        <authorList>
            <person name="Gao J."/>
            <person name="Sun J."/>
        </authorList>
    </citation>
    <scope>NUCLEOTIDE SEQUENCE [LARGE SCALE GENOMIC DNA]</scope>
    <source>
        <strain evidence="1 2">DSM 27352</strain>
    </source>
</reference>